<gene>
    <name evidence="3" type="ordered locus">Pcryo_2137</name>
</gene>
<dbReference type="Proteomes" id="UP000002425">
    <property type="component" value="Chromosome"/>
</dbReference>
<dbReference type="GO" id="GO:0005524">
    <property type="term" value="F:ATP binding"/>
    <property type="evidence" value="ECO:0007669"/>
    <property type="project" value="InterPro"/>
</dbReference>
<dbReference type="Gene3D" id="1.25.40.10">
    <property type="entry name" value="Tetratricopeptide repeat domain"/>
    <property type="match status" value="1"/>
</dbReference>
<dbReference type="KEGG" id="pcr:Pcryo_2137"/>
<dbReference type="SUPFAM" id="SSF52540">
    <property type="entry name" value="P-loop containing nucleoside triphosphate hydrolases"/>
    <property type="match status" value="1"/>
</dbReference>
<dbReference type="SUPFAM" id="SSF48452">
    <property type="entry name" value="TPR-like"/>
    <property type="match status" value="1"/>
</dbReference>
<organism evidence="3 4">
    <name type="scientific">Psychrobacter cryohalolentis (strain ATCC BAA-1226 / DSM 17306 / VKM B-2378 / K5)</name>
    <dbReference type="NCBI Taxonomy" id="335284"/>
    <lineage>
        <taxon>Bacteria</taxon>
        <taxon>Pseudomonadati</taxon>
        <taxon>Pseudomonadota</taxon>
        <taxon>Gammaproteobacteria</taxon>
        <taxon>Moraxellales</taxon>
        <taxon>Moraxellaceae</taxon>
        <taxon>Psychrobacter</taxon>
    </lineage>
</organism>
<proteinExistence type="predicted"/>
<feature type="domain" description="ATPase" evidence="2">
    <location>
        <begin position="249"/>
        <end position="412"/>
    </location>
</feature>
<dbReference type="InterPro" id="IPR027417">
    <property type="entry name" value="P-loop_NTPase"/>
</dbReference>
<dbReference type="PROSITE" id="PS50005">
    <property type="entry name" value="TPR"/>
    <property type="match status" value="1"/>
</dbReference>
<evidence type="ECO:0000313" key="3">
    <source>
        <dbReference type="EMBL" id="ABE75914.1"/>
    </source>
</evidence>
<evidence type="ECO:0000259" key="2">
    <source>
        <dbReference type="Pfam" id="PF01637"/>
    </source>
</evidence>
<dbReference type="RefSeq" id="WP_011514451.1">
    <property type="nucleotide sequence ID" value="NC_007969.1"/>
</dbReference>
<dbReference type="InterPro" id="IPR011579">
    <property type="entry name" value="ATPase_dom"/>
</dbReference>
<dbReference type="Pfam" id="PF01637">
    <property type="entry name" value="ATPase_2"/>
    <property type="match status" value="1"/>
</dbReference>
<evidence type="ECO:0000256" key="1">
    <source>
        <dbReference type="PROSITE-ProRule" id="PRU00339"/>
    </source>
</evidence>
<dbReference type="EMBL" id="CP000323">
    <property type="protein sequence ID" value="ABE75914.1"/>
    <property type="molecule type" value="Genomic_DNA"/>
</dbReference>
<dbReference type="InterPro" id="IPR019734">
    <property type="entry name" value="TPR_rpt"/>
</dbReference>
<dbReference type="AlphaFoldDB" id="Q1Q8T9"/>
<keyword evidence="4" id="KW-1185">Reference proteome</keyword>
<dbReference type="STRING" id="335284.Pcryo_2137"/>
<accession>Q1Q8T9</accession>
<name>Q1Q8T9_PSYCK</name>
<protein>
    <recommendedName>
        <fullName evidence="2">ATPase domain-containing protein</fullName>
    </recommendedName>
</protein>
<reference evidence="3" key="1">
    <citation type="submission" date="2006-03" db="EMBL/GenBank/DDBJ databases">
        <title>Complete sequence of chromosome of Psychrobacter cryohalolentis K5.</title>
        <authorList>
            <consortium name="US DOE Joint Genome Institute"/>
            <person name="Copeland A."/>
            <person name="Lucas S."/>
            <person name="Lapidus A."/>
            <person name="Barry K."/>
            <person name="Detter J.C."/>
            <person name="Glavina del Rio T."/>
            <person name="Hammon N."/>
            <person name="Israni S."/>
            <person name="Dalin E."/>
            <person name="Tice H."/>
            <person name="Pitluck S."/>
            <person name="Brettin T."/>
            <person name="Bruce D."/>
            <person name="Han C."/>
            <person name="Tapia R."/>
            <person name="Sims D.R."/>
            <person name="Gilna P."/>
            <person name="Schmutz J."/>
            <person name="Larimer F."/>
            <person name="Land M."/>
            <person name="Hauser L."/>
            <person name="Kyrpides N."/>
            <person name="Kim E."/>
            <person name="Richardson P."/>
        </authorList>
    </citation>
    <scope>NUCLEOTIDE SEQUENCE</scope>
    <source>
        <strain evidence="3">K5</strain>
    </source>
</reference>
<dbReference type="HOGENOM" id="CLU_350120_0_0_6"/>
<dbReference type="InterPro" id="IPR011990">
    <property type="entry name" value="TPR-like_helical_dom_sf"/>
</dbReference>
<dbReference type="eggNOG" id="COG3903">
    <property type="taxonomic scope" value="Bacteria"/>
</dbReference>
<keyword evidence="1" id="KW-0802">TPR repeat</keyword>
<sequence>MKSLYNIKLDEIASISSVIEKCNALFSLIRSLTQVIALTSLDISTSILRLEEDERLTDFIDRIQKPSDGLPYEILDYLVPKFRTDIDERFMDGWFEKKDNISLADELRNFIEFRNSSSGHGVLDLKKSEEWAPKLISLSSRILEVCERLIPSVDNKLKVIDEHKISIPLLYQEEPFVIISIKQRKGLWRLKGQTLNITDSEEFSFGLNNSRIFNIERINTNRGYDLVEINNESNDILFHNIPVRQTDSFHGRNKELNTLTEWYSDVDSRVCLIYGDGGYGKTTFILESLNQFLDGDFEIENNNPLYICYYSAKKTKWTEDGLVYFQSAQPMVDDCIREIVKTQTDLSKEWYGIDGRALVDKAKNILQKNKINRDDILLIIDNSETLANSPTEVKELSERVKYISKNIARVIITSRRREIIQAEPILIEGLNESESVELMKNLSARYNAESLNKAGENRLRKIVKKLMYKPLLIEAYVKYMKHSQSGIDEGLNKFYKFSNEELLEFLYEDAWLRMNELQRKVFLVIIHVDHEINNRVLDKIYQLVEINKEEFTQAYEETYFANITDFGSEFIFEIVSLAQMFFKKQFSSYTKYVQDDIKSKAQKAELYGKKLQEMEKSYKTDRVSEAFRSEYARFAKSHTDRGEIDKAIEMYELALVDDPINSYLYDRYAWLLINKTNNFEKALLLSEKAFELDQNNIDAMVNVALSYYKLKNIKKGDEFIELCVKKGRSESFVFLRKGIARYQIAKNSSDNKYAVSLYNEAIKFFNKIGYNTKSEAITGYEAKIRDDAVRYHNLSLKRLNDMKFKN</sequence>
<dbReference type="Gene3D" id="3.40.50.300">
    <property type="entry name" value="P-loop containing nucleotide triphosphate hydrolases"/>
    <property type="match status" value="1"/>
</dbReference>
<feature type="repeat" description="TPR" evidence="1">
    <location>
        <begin position="628"/>
        <end position="661"/>
    </location>
</feature>
<evidence type="ECO:0000313" key="4">
    <source>
        <dbReference type="Proteomes" id="UP000002425"/>
    </source>
</evidence>